<evidence type="ECO:0000313" key="3">
    <source>
        <dbReference type="Proteomes" id="UP000315369"/>
    </source>
</evidence>
<keyword evidence="3" id="KW-1185">Reference proteome</keyword>
<evidence type="ECO:0000256" key="1">
    <source>
        <dbReference type="SAM" id="Phobius"/>
    </source>
</evidence>
<comment type="caution">
    <text evidence="2">The sequence shown here is derived from an EMBL/GenBank/DDBJ whole genome shotgun (WGS) entry which is preliminary data.</text>
</comment>
<accession>A0A540WUJ4</accession>
<dbReference type="OrthoDB" id="9981998at2"/>
<gene>
    <name evidence="2" type="ORF">FJV41_27770</name>
</gene>
<feature type="transmembrane region" description="Helical" evidence="1">
    <location>
        <begin position="6"/>
        <end position="23"/>
    </location>
</feature>
<sequence length="176" mass="19273">MTRWLVPVLVLVGAAMMTALGHLSFNAALFVPLLALGGGLLLLVTLVLAVLPARRSVNFVTLAYLLGGIALAGAGMVRGMSWRFDRVEEEFAPLIAALDAYHAEKGQYPEAVAELIPAHLSKAPSCELESEPAVRQGLSDGGYYRKGPDDYGITCYTIVFWKYSYNPVKKYWYGWD</sequence>
<dbReference type="RefSeq" id="WP_141645591.1">
    <property type="nucleotide sequence ID" value="NZ_VIFM01000129.1"/>
</dbReference>
<proteinExistence type="predicted"/>
<feature type="transmembrane region" description="Helical" evidence="1">
    <location>
        <begin position="57"/>
        <end position="77"/>
    </location>
</feature>
<dbReference type="AlphaFoldDB" id="A0A540WUJ4"/>
<reference evidence="2 3" key="1">
    <citation type="submission" date="2019-06" db="EMBL/GenBank/DDBJ databases">
        <authorList>
            <person name="Livingstone P."/>
            <person name="Whitworth D."/>
        </authorList>
    </citation>
    <scope>NUCLEOTIDE SEQUENCE [LARGE SCALE GENOMIC DNA]</scope>
    <source>
        <strain evidence="2 3">AM401</strain>
    </source>
</reference>
<protein>
    <submittedName>
        <fullName evidence="2">Uncharacterized protein</fullName>
    </submittedName>
</protein>
<dbReference type="EMBL" id="VIFM01000129">
    <property type="protein sequence ID" value="TQF12666.1"/>
    <property type="molecule type" value="Genomic_DNA"/>
</dbReference>
<keyword evidence="1" id="KW-1133">Transmembrane helix</keyword>
<dbReference type="Proteomes" id="UP000315369">
    <property type="component" value="Unassembled WGS sequence"/>
</dbReference>
<keyword evidence="1" id="KW-0472">Membrane</keyword>
<organism evidence="2 3">
    <name type="scientific">Myxococcus llanfairpwllgwyngyllgogerychwyrndrobwllllantysiliogogogochensis</name>
    <dbReference type="NCBI Taxonomy" id="2590453"/>
    <lineage>
        <taxon>Bacteria</taxon>
        <taxon>Pseudomonadati</taxon>
        <taxon>Myxococcota</taxon>
        <taxon>Myxococcia</taxon>
        <taxon>Myxococcales</taxon>
        <taxon>Cystobacterineae</taxon>
        <taxon>Myxococcaceae</taxon>
        <taxon>Myxococcus</taxon>
    </lineage>
</organism>
<name>A0A540WUJ4_9BACT</name>
<feature type="transmembrane region" description="Helical" evidence="1">
    <location>
        <begin position="30"/>
        <end position="51"/>
    </location>
</feature>
<keyword evidence="1" id="KW-0812">Transmembrane</keyword>
<evidence type="ECO:0000313" key="2">
    <source>
        <dbReference type="EMBL" id="TQF12666.1"/>
    </source>
</evidence>